<keyword evidence="1 7" id="KW-1003">Cell membrane</keyword>
<dbReference type="PANTHER" id="PTHR30518:SF2">
    <property type="entry name" value="ENDOLYTIC MUREIN TRANSGLYCOSYLASE"/>
    <property type="match status" value="1"/>
</dbReference>
<evidence type="ECO:0000256" key="4">
    <source>
        <dbReference type="ARBA" id="ARBA00023136"/>
    </source>
</evidence>
<dbReference type="EMBL" id="JAEHFY010000003">
    <property type="protein sequence ID" value="MBK0381848.1"/>
    <property type="molecule type" value="Genomic_DNA"/>
</dbReference>
<accession>A0ABS1BG58</accession>
<evidence type="ECO:0000256" key="3">
    <source>
        <dbReference type="ARBA" id="ARBA00022989"/>
    </source>
</evidence>
<reference evidence="8 9" key="1">
    <citation type="submission" date="2020-12" db="EMBL/GenBank/DDBJ databases">
        <title>Bacterial novel species Pedobacter sp. SD-b isolated from soil.</title>
        <authorList>
            <person name="Jung H.-Y."/>
        </authorList>
    </citation>
    <scope>NUCLEOTIDE SEQUENCE [LARGE SCALE GENOMIC DNA]</scope>
    <source>
        <strain evidence="8 9">SD-b</strain>
    </source>
</reference>
<protein>
    <recommendedName>
        <fullName evidence="7">Endolytic murein transglycosylase</fullName>
        <ecNumber evidence="7">4.2.2.29</ecNumber>
    </recommendedName>
    <alternativeName>
        <fullName evidence="7">Peptidoglycan lytic transglycosylase</fullName>
    </alternativeName>
    <alternativeName>
        <fullName evidence="7">Peptidoglycan polymerization terminase</fullName>
    </alternativeName>
</protein>
<dbReference type="NCBIfam" id="TIGR00247">
    <property type="entry name" value="endolytic transglycosylase MltG"/>
    <property type="match status" value="1"/>
</dbReference>
<evidence type="ECO:0000256" key="7">
    <source>
        <dbReference type="HAMAP-Rule" id="MF_02065"/>
    </source>
</evidence>
<dbReference type="InterPro" id="IPR003770">
    <property type="entry name" value="MLTG-like"/>
</dbReference>
<dbReference type="HAMAP" id="MF_02065">
    <property type="entry name" value="MltG"/>
    <property type="match status" value="1"/>
</dbReference>
<evidence type="ECO:0000313" key="8">
    <source>
        <dbReference type="EMBL" id="MBK0381848.1"/>
    </source>
</evidence>
<comment type="function">
    <text evidence="7">Functions as a peptidoglycan terminase that cleaves nascent peptidoglycan strands endolytically to terminate their elongation.</text>
</comment>
<keyword evidence="6 7" id="KW-0961">Cell wall biogenesis/degradation</keyword>
<keyword evidence="4 7" id="KW-0472">Membrane</keyword>
<keyword evidence="5 7" id="KW-0456">Lyase</keyword>
<gene>
    <name evidence="7 8" type="primary">mltG</name>
    <name evidence="8" type="ORF">I5M32_02655</name>
</gene>
<keyword evidence="2 7" id="KW-0812">Transmembrane</keyword>
<comment type="similarity">
    <text evidence="7">Belongs to the transglycosylase MltG family.</text>
</comment>
<evidence type="ECO:0000256" key="2">
    <source>
        <dbReference type="ARBA" id="ARBA00022692"/>
    </source>
</evidence>
<dbReference type="Gene3D" id="3.30.160.60">
    <property type="entry name" value="Classic Zinc Finger"/>
    <property type="match status" value="1"/>
</dbReference>
<evidence type="ECO:0000256" key="5">
    <source>
        <dbReference type="ARBA" id="ARBA00023239"/>
    </source>
</evidence>
<dbReference type="PANTHER" id="PTHR30518">
    <property type="entry name" value="ENDOLYTIC MUREIN TRANSGLYCOSYLASE"/>
    <property type="match status" value="1"/>
</dbReference>
<dbReference type="Pfam" id="PF02618">
    <property type="entry name" value="YceG"/>
    <property type="match status" value="1"/>
</dbReference>
<sequence length="348" mass="39902">MDNQKKKGGVVALILVVLVVLAAVLILPKIYKKYLKANSKVSGKAYLYIPTNATYQQVLDSLDKNELLIDQSSFLSLAKDRQLSTKFKPGKYPFVKGMNNRQIVNMLIAGNQEPVDVSFRNIRLKENFAALASKKLEFDSSSFIHLLDSADFVAKYGFTKDNVYTMFIPNSYQMYWNISAKDFFERMNKEYRTFWTDERKNKAKEIGLSPQEVTILASIVDAEALMDKEMPTIAGLYLNRLNKGIKLEADPTVIFANNDFSIRRVLNRHLRKDSPYNTYMYKGLPPGPIMMPSIAAIDAVLNHENHNYIYMCAKEDFSGYHNFSDNIKDHQANAKRFQKALNERNIKK</sequence>
<comment type="catalytic activity">
    <reaction evidence="7">
        <text>a peptidoglycan chain = a peptidoglycan chain with N-acetyl-1,6-anhydromuramyl-[peptide] at the reducing end + a peptidoglycan chain with N-acetylglucosamine at the non-reducing end.</text>
        <dbReference type="EC" id="4.2.2.29"/>
    </reaction>
</comment>
<dbReference type="EC" id="4.2.2.29" evidence="7"/>
<comment type="caution">
    <text evidence="8">The sequence shown here is derived from an EMBL/GenBank/DDBJ whole genome shotgun (WGS) entry which is preliminary data.</text>
</comment>
<feature type="site" description="Important for catalytic activity" evidence="7">
    <location>
        <position position="223"/>
    </location>
</feature>
<dbReference type="Gene3D" id="3.30.1490.480">
    <property type="entry name" value="Endolytic murein transglycosylase"/>
    <property type="match status" value="1"/>
</dbReference>
<evidence type="ECO:0000313" key="9">
    <source>
        <dbReference type="Proteomes" id="UP000660024"/>
    </source>
</evidence>
<dbReference type="Proteomes" id="UP000660024">
    <property type="component" value="Unassembled WGS sequence"/>
</dbReference>
<keyword evidence="3 7" id="KW-1133">Transmembrane helix</keyword>
<name>A0ABS1BG58_9SPHI</name>
<keyword evidence="9" id="KW-1185">Reference proteome</keyword>
<evidence type="ECO:0000256" key="1">
    <source>
        <dbReference type="ARBA" id="ARBA00022475"/>
    </source>
</evidence>
<organism evidence="8 9">
    <name type="scientific">Pedobacter segetis</name>
    <dbReference type="NCBI Taxonomy" id="2793069"/>
    <lineage>
        <taxon>Bacteria</taxon>
        <taxon>Pseudomonadati</taxon>
        <taxon>Bacteroidota</taxon>
        <taxon>Sphingobacteriia</taxon>
        <taxon>Sphingobacteriales</taxon>
        <taxon>Sphingobacteriaceae</taxon>
        <taxon>Pedobacter</taxon>
    </lineage>
</organism>
<dbReference type="CDD" id="cd08010">
    <property type="entry name" value="MltG_like"/>
    <property type="match status" value="1"/>
</dbReference>
<proteinExistence type="inferred from homology"/>
<evidence type="ECO:0000256" key="6">
    <source>
        <dbReference type="ARBA" id="ARBA00023316"/>
    </source>
</evidence>
<dbReference type="RefSeq" id="WP_200584633.1">
    <property type="nucleotide sequence ID" value="NZ_JAEHFY010000003.1"/>
</dbReference>